<dbReference type="Gene3D" id="3.90.1200.10">
    <property type="match status" value="1"/>
</dbReference>
<proteinExistence type="predicted"/>
<dbReference type="InterPro" id="IPR051678">
    <property type="entry name" value="AGP_Transferase"/>
</dbReference>
<dbReference type="Proteomes" id="UP000030669">
    <property type="component" value="Unassembled WGS sequence"/>
</dbReference>
<evidence type="ECO:0000313" key="2">
    <source>
        <dbReference type="EMBL" id="EPQ52127.1"/>
    </source>
</evidence>
<dbReference type="PANTHER" id="PTHR21310:SF13">
    <property type="entry name" value="AMINOGLYCOSIDE PHOSPHOTRANSFERASE DOMAIN-CONTAINING PROTEIN"/>
    <property type="match status" value="1"/>
</dbReference>
<dbReference type="eggNOG" id="ENOG502RXBQ">
    <property type="taxonomic scope" value="Eukaryota"/>
</dbReference>
<dbReference type="GO" id="GO:0016301">
    <property type="term" value="F:kinase activity"/>
    <property type="evidence" value="ECO:0007669"/>
    <property type="project" value="UniProtKB-KW"/>
</dbReference>
<dbReference type="PANTHER" id="PTHR21310">
    <property type="entry name" value="AMINOGLYCOSIDE PHOSPHOTRANSFERASE-RELATED-RELATED"/>
    <property type="match status" value="1"/>
</dbReference>
<evidence type="ECO:0000259" key="1">
    <source>
        <dbReference type="Pfam" id="PF01636"/>
    </source>
</evidence>
<sequence length="393" mass="45087">MPEISIETLRERLNERLPEKCKELKPHFDGVPVLSLRKGSILPLTAPHHMIYIATLESGRKVVVRVMNPTIRKYAGEKCPFKMTSEIATMKYVRKHTKVPVPEVLAYDPDKDGKVGGEWMVMERVHGVAAILMWPALSKELRRKLTLAMANVFAQLLKQRFSKIGSLYEEGEDSFVVGPMALIPSHDKIDRSVPDDEKCGPFGSQKDWLLAVAKGDLDVGRDRPLQGEDLERMKEVIKEIEEADLLDDAADHSKIALEHVDLNLTNVFVNPDFPTEITGVIDWEGARTAPMWAIQPRFFERTWKMYEVEKQELHAFGYELIRLRVSAWNAGGREPGWELRNLLREAQERRVNPSKVEDAVASLARLSLQVDEERLRREAFRRSETPEPEDRRY</sequence>
<reference evidence="2 3" key="1">
    <citation type="journal article" date="2012" name="Science">
        <title>The Paleozoic origin of enzymatic lignin decomposition reconstructed from 31 fungal genomes.</title>
        <authorList>
            <person name="Floudas D."/>
            <person name="Binder M."/>
            <person name="Riley R."/>
            <person name="Barry K."/>
            <person name="Blanchette R.A."/>
            <person name="Henrissat B."/>
            <person name="Martinez A.T."/>
            <person name="Otillar R."/>
            <person name="Spatafora J.W."/>
            <person name="Yadav J.S."/>
            <person name="Aerts A."/>
            <person name="Benoit I."/>
            <person name="Boyd A."/>
            <person name="Carlson A."/>
            <person name="Copeland A."/>
            <person name="Coutinho P.M."/>
            <person name="de Vries R.P."/>
            <person name="Ferreira P."/>
            <person name="Findley K."/>
            <person name="Foster B."/>
            <person name="Gaskell J."/>
            <person name="Glotzer D."/>
            <person name="Gorecki P."/>
            <person name="Heitman J."/>
            <person name="Hesse C."/>
            <person name="Hori C."/>
            <person name="Igarashi K."/>
            <person name="Jurgens J.A."/>
            <person name="Kallen N."/>
            <person name="Kersten P."/>
            <person name="Kohler A."/>
            <person name="Kuees U."/>
            <person name="Kumar T.K.A."/>
            <person name="Kuo A."/>
            <person name="LaButti K."/>
            <person name="Larrondo L.F."/>
            <person name="Lindquist E."/>
            <person name="Ling A."/>
            <person name="Lombard V."/>
            <person name="Lucas S."/>
            <person name="Lundell T."/>
            <person name="Martin R."/>
            <person name="McLaughlin D.J."/>
            <person name="Morgenstern I."/>
            <person name="Morin E."/>
            <person name="Murat C."/>
            <person name="Nagy L.G."/>
            <person name="Nolan M."/>
            <person name="Ohm R.A."/>
            <person name="Patyshakuliyeva A."/>
            <person name="Rokas A."/>
            <person name="Ruiz-Duenas F.J."/>
            <person name="Sabat G."/>
            <person name="Salamov A."/>
            <person name="Samejima M."/>
            <person name="Schmutz J."/>
            <person name="Slot J.C."/>
            <person name="St John F."/>
            <person name="Stenlid J."/>
            <person name="Sun H."/>
            <person name="Sun S."/>
            <person name="Syed K."/>
            <person name="Tsang A."/>
            <person name="Wiebenga A."/>
            <person name="Young D."/>
            <person name="Pisabarro A."/>
            <person name="Eastwood D.C."/>
            <person name="Martin F."/>
            <person name="Cullen D."/>
            <person name="Grigoriev I.V."/>
            <person name="Hibbett D.S."/>
        </authorList>
    </citation>
    <scope>NUCLEOTIDE SEQUENCE [LARGE SCALE GENOMIC DNA]</scope>
    <source>
        <strain evidence="2 3">ATCC 11539</strain>
    </source>
</reference>
<organism evidence="2 3">
    <name type="scientific">Gloeophyllum trabeum (strain ATCC 11539 / FP-39264 / Madison 617)</name>
    <name type="common">Brown rot fungus</name>
    <dbReference type="NCBI Taxonomy" id="670483"/>
    <lineage>
        <taxon>Eukaryota</taxon>
        <taxon>Fungi</taxon>
        <taxon>Dikarya</taxon>
        <taxon>Basidiomycota</taxon>
        <taxon>Agaricomycotina</taxon>
        <taxon>Agaricomycetes</taxon>
        <taxon>Gloeophyllales</taxon>
        <taxon>Gloeophyllaceae</taxon>
        <taxon>Gloeophyllum</taxon>
    </lineage>
</organism>
<dbReference type="EMBL" id="KB469308">
    <property type="protein sequence ID" value="EPQ52127.1"/>
    <property type="molecule type" value="Genomic_DNA"/>
</dbReference>
<keyword evidence="2" id="KW-0418">Kinase</keyword>
<evidence type="ECO:0000313" key="3">
    <source>
        <dbReference type="Proteomes" id="UP000030669"/>
    </source>
</evidence>
<dbReference type="InterPro" id="IPR011009">
    <property type="entry name" value="Kinase-like_dom_sf"/>
</dbReference>
<dbReference type="AlphaFoldDB" id="S7PXT0"/>
<dbReference type="Pfam" id="PF01636">
    <property type="entry name" value="APH"/>
    <property type="match status" value="1"/>
</dbReference>
<dbReference type="OrthoDB" id="10003767at2759"/>
<dbReference type="SUPFAM" id="SSF56112">
    <property type="entry name" value="Protein kinase-like (PK-like)"/>
    <property type="match status" value="1"/>
</dbReference>
<gene>
    <name evidence="2" type="ORF">GLOTRDRAFT_132242</name>
</gene>
<dbReference type="HOGENOM" id="CLU_778566_0_0_1"/>
<accession>S7PXT0</accession>
<keyword evidence="2" id="KW-0808">Transferase</keyword>
<dbReference type="Gene3D" id="3.30.200.20">
    <property type="entry name" value="Phosphorylase Kinase, domain 1"/>
    <property type="match status" value="1"/>
</dbReference>
<name>S7PXT0_GLOTA</name>
<protein>
    <submittedName>
        <fullName evidence="2">Kinase-like protein</fullName>
    </submittedName>
</protein>
<dbReference type="OMA" id="WMIMEYI"/>
<dbReference type="KEGG" id="gtr:GLOTRDRAFT_132242"/>
<dbReference type="GeneID" id="19302458"/>
<keyword evidence="3" id="KW-1185">Reference proteome</keyword>
<feature type="domain" description="Aminoglycoside phosphotransferase" evidence="1">
    <location>
        <begin position="60"/>
        <end position="292"/>
    </location>
</feature>
<dbReference type="InterPro" id="IPR002575">
    <property type="entry name" value="Aminoglycoside_PTrfase"/>
</dbReference>
<dbReference type="RefSeq" id="XP_007869315.1">
    <property type="nucleotide sequence ID" value="XM_007871124.1"/>
</dbReference>